<organism evidence="3 4">
    <name type="scientific">Candolleomyces aberdarensis</name>
    <dbReference type="NCBI Taxonomy" id="2316362"/>
    <lineage>
        <taxon>Eukaryota</taxon>
        <taxon>Fungi</taxon>
        <taxon>Dikarya</taxon>
        <taxon>Basidiomycota</taxon>
        <taxon>Agaricomycotina</taxon>
        <taxon>Agaricomycetes</taxon>
        <taxon>Agaricomycetidae</taxon>
        <taxon>Agaricales</taxon>
        <taxon>Agaricineae</taxon>
        <taxon>Psathyrellaceae</taxon>
        <taxon>Candolleomyces</taxon>
    </lineage>
</organism>
<dbReference type="Pfam" id="PF20151">
    <property type="entry name" value="DUF6533"/>
    <property type="match status" value="1"/>
</dbReference>
<sequence>MADDIAQIQATVYAWFMGEYFLLASNIAFVYYCLLTLDKEVKHVWLENWKTGKVLFLTVKWLGVINFLFEIVSALWLCLYALLGAKLIYFAFLVIAFLILSVPSDILRFLNGTRNIRYIPLPPWEVELGYVCTFAGLGKGAYLRAGHMVSLARTIFASILGIVTFIVHYRKQKGSLIKVIRRDGGVYYLSTIALRLADVVVIMKATDTYQVNEAAKRLLIPVFALQLLLNMKNVGDPGTKKIVSTLIFAGTNSDDSEEELEPSELVETKSL</sequence>
<feature type="transmembrane region" description="Helical" evidence="1">
    <location>
        <begin position="12"/>
        <end position="34"/>
    </location>
</feature>
<evidence type="ECO:0000313" key="4">
    <source>
        <dbReference type="Proteomes" id="UP000290288"/>
    </source>
</evidence>
<feature type="transmembrane region" description="Helical" evidence="1">
    <location>
        <begin position="54"/>
        <end position="82"/>
    </location>
</feature>
<dbReference type="EMBL" id="SDEE01000288">
    <property type="protein sequence ID" value="RXW18122.1"/>
    <property type="molecule type" value="Genomic_DNA"/>
</dbReference>
<dbReference type="OrthoDB" id="3035007at2759"/>
<protein>
    <recommendedName>
        <fullName evidence="2">DUF6533 domain-containing protein</fullName>
    </recommendedName>
</protein>
<feature type="domain" description="DUF6533" evidence="2">
    <location>
        <begin position="20"/>
        <end position="65"/>
    </location>
</feature>
<evidence type="ECO:0000259" key="2">
    <source>
        <dbReference type="Pfam" id="PF20151"/>
    </source>
</evidence>
<dbReference type="InterPro" id="IPR045340">
    <property type="entry name" value="DUF6533"/>
</dbReference>
<proteinExistence type="predicted"/>
<dbReference type="Proteomes" id="UP000290288">
    <property type="component" value="Unassembled WGS sequence"/>
</dbReference>
<evidence type="ECO:0000313" key="3">
    <source>
        <dbReference type="EMBL" id="RXW18122.1"/>
    </source>
</evidence>
<keyword evidence="1" id="KW-1133">Transmembrane helix</keyword>
<reference evidence="3 4" key="1">
    <citation type="submission" date="2019-01" db="EMBL/GenBank/DDBJ databases">
        <title>Draft genome sequence of Psathyrella aberdarensis IHI B618.</title>
        <authorList>
            <person name="Buettner E."/>
            <person name="Kellner H."/>
        </authorList>
    </citation>
    <scope>NUCLEOTIDE SEQUENCE [LARGE SCALE GENOMIC DNA]</scope>
    <source>
        <strain evidence="3 4">IHI B618</strain>
    </source>
</reference>
<comment type="caution">
    <text evidence="3">The sequence shown here is derived from an EMBL/GenBank/DDBJ whole genome shotgun (WGS) entry which is preliminary data.</text>
</comment>
<keyword evidence="1" id="KW-0472">Membrane</keyword>
<feature type="transmembrane region" description="Helical" evidence="1">
    <location>
        <begin position="151"/>
        <end position="169"/>
    </location>
</feature>
<keyword evidence="4" id="KW-1185">Reference proteome</keyword>
<name>A0A4Q2DG70_9AGAR</name>
<dbReference type="AlphaFoldDB" id="A0A4Q2DG70"/>
<evidence type="ECO:0000256" key="1">
    <source>
        <dbReference type="SAM" id="Phobius"/>
    </source>
</evidence>
<keyword evidence="1" id="KW-0812">Transmembrane</keyword>
<feature type="transmembrane region" description="Helical" evidence="1">
    <location>
        <begin position="88"/>
        <end position="107"/>
    </location>
</feature>
<gene>
    <name evidence="3" type="ORF">EST38_g7730</name>
</gene>
<accession>A0A4Q2DG70</accession>